<keyword evidence="2" id="KW-1185">Reference proteome</keyword>
<dbReference type="KEGG" id="gax:Pan161_38930"/>
<evidence type="ECO:0000313" key="2">
    <source>
        <dbReference type="Proteomes" id="UP000316855"/>
    </source>
</evidence>
<dbReference type="EMBL" id="CP036343">
    <property type="protein sequence ID" value="QDT92226.1"/>
    <property type="molecule type" value="Genomic_DNA"/>
</dbReference>
<name>A0A517VGU0_9PLAN</name>
<dbReference type="AlphaFoldDB" id="A0A517VGU0"/>
<accession>A0A517VGU0</accession>
<proteinExistence type="predicted"/>
<reference evidence="1 2" key="1">
    <citation type="submission" date="2019-02" db="EMBL/GenBank/DDBJ databases">
        <title>Deep-cultivation of Planctomycetes and their phenomic and genomic characterization uncovers novel biology.</title>
        <authorList>
            <person name="Wiegand S."/>
            <person name="Jogler M."/>
            <person name="Boedeker C."/>
            <person name="Pinto D."/>
            <person name="Vollmers J."/>
            <person name="Rivas-Marin E."/>
            <person name="Kohn T."/>
            <person name="Peeters S.H."/>
            <person name="Heuer A."/>
            <person name="Rast P."/>
            <person name="Oberbeckmann S."/>
            <person name="Bunk B."/>
            <person name="Jeske O."/>
            <person name="Meyerdierks A."/>
            <person name="Storesund J.E."/>
            <person name="Kallscheuer N."/>
            <person name="Luecker S."/>
            <person name="Lage O.M."/>
            <person name="Pohl T."/>
            <person name="Merkel B.J."/>
            <person name="Hornburger P."/>
            <person name="Mueller R.-W."/>
            <person name="Bruemmer F."/>
            <person name="Labrenz M."/>
            <person name="Spormann A.M."/>
            <person name="Op den Camp H."/>
            <person name="Overmann J."/>
            <person name="Amann R."/>
            <person name="Jetten M.S.M."/>
            <person name="Mascher T."/>
            <person name="Medema M.H."/>
            <person name="Devos D.P."/>
            <person name="Kaster A.-K."/>
            <person name="Ovreas L."/>
            <person name="Rohde M."/>
            <person name="Galperin M.Y."/>
            <person name="Jogler C."/>
        </authorList>
    </citation>
    <scope>NUCLEOTIDE SEQUENCE [LARGE SCALE GENOMIC DNA]</scope>
    <source>
        <strain evidence="1 2">Pan161</strain>
    </source>
</reference>
<protein>
    <submittedName>
        <fullName evidence="1">Uncharacterized protein</fullName>
    </submittedName>
</protein>
<evidence type="ECO:0000313" key="1">
    <source>
        <dbReference type="EMBL" id="QDT92226.1"/>
    </source>
</evidence>
<organism evidence="1 2">
    <name type="scientific">Gimesia algae</name>
    <dbReference type="NCBI Taxonomy" id="2527971"/>
    <lineage>
        <taxon>Bacteria</taxon>
        <taxon>Pseudomonadati</taxon>
        <taxon>Planctomycetota</taxon>
        <taxon>Planctomycetia</taxon>
        <taxon>Planctomycetales</taxon>
        <taxon>Planctomycetaceae</taxon>
        <taxon>Gimesia</taxon>
    </lineage>
</organism>
<dbReference type="Proteomes" id="UP000316855">
    <property type="component" value="Chromosome"/>
</dbReference>
<gene>
    <name evidence="1" type="ORF">Pan161_38930</name>
</gene>
<sequence length="157" mass="17791">MVANNRTRYGRLRLMQVVLTIGGIVLLTGLLQARTDSETSDESKAKPGTSAYHQPQIADARLVIWGVESSIRAYYFETGQQAESFTEAIKVFQIATPFKLVVTEAEPRMADYDKQRLVFPPNFVDQIERKDQVFVLMNGTRKQHDQLEAVMRAVGRN</sequence>